<protein>
    <submittedName>
        <fullName evidence="2">Uncharacterized protein</fullName>
    </submittedName>
</protein>
<gene>
    <name evidence="2" type="ORF">IEQ34_015275</name>
</gene>
<reference evidence="2 3" key="1">
    <citation type="journal article" date="2021" name="Hortic Res">
        <title>Chromosome-scale assembly of the Dendrobium chrysotoxum genome enhances the understanding of orchid evolution.</title>
        <authorList>
            <person name="Zhang Y."/>
            <person name="Zhang G.Q."/>
            <person name="Zhang D."/>
            <person name="Liu X.D."/>
            <person name="Xu X.Y."/>
            <person name="Sun W.H."/>
            <person name="Yu X."/>
            <person name="Zhu X."/>
            <person name="Wang Z.W."/>
            <person name="Zhao X."/>
            <person name="Zhong W.Y."/>
            <person name="Chen H."/>
            <person name="Yin W.L."/>
            <person name="Huang T."/>
            <person name="Niu S.C."/>
            <person name="Liu Z.J."/>
        </authorList>
    </citation>
    <scope>NUCLEOTIDE SEQUENCE [LARGE SCALE GENOMIC DNA]</scope>
    <source>
        <strain evidence="2">Lindl</strain>
    </source>
</reference>
<dbReference type="EMBL" id="JAGFBR010000014">
    <property type="protein sequence ID" value="KAH0455243.1"/>
    <property type="molecule type" value="Genomic_DNA"/>
</dbReference>
<dbReference type="Proteomes" id="UP000775213">
    <property type="component" value="Unassembled WGS sequence"/>
</dbReference>
<keyword evidence="1" id="KW-0812">Transmembrane</keyword>
<sequence length="109" mass="12549">MRLCCLRSGCEVYGYMEIGNEVRLVNLYHFVQRLVLKGLHFTAWMTEKMEHFYLRFCTFITLATLSILYISAAGTMSENNFSDTGKTLAKKRSSLKPAQVTLNFKIHIS</sequence>
<keyword evidence="3" id="KW-1185">Reference proteome</keyword>
<evidence type="ECO:0000256" key="1">
    <source>
        <dbReference type="SAM" id="Phobius"/>
    </source>
</evidence>
<keyword evidence="1" id="KW-1133">Transmembrane helix</keyword>
<organism evidence="2 3">
    <name type="scientific">Dendrobium chrysotoxum</name>
    <name type="common">Orchid</name>
    <dbReference type="NCBI Taxonomy" id="161865"/>
    <lineage>
        <taxon>Eukaryota</taxon>
        <taxon>Viridiplantae</taxon>
        <taxon>Streptophyta</taxon>
        <taxon>Embryophyta</taxon>
        <taxon>Tracheophyta</taxon>
        <taxon>Spermatophyta</taxon>
        <taxon>Magnoliopsida</taxon>
        <taxon>Liliopsida</taxon>
        <taxon>Asparagales</taxon>
        <taxon>Orchidaceae</taxon>
        <taxon>Epidendroideae</taxon>
        <taxon>Malaxideae</taxon>
        <taxon>Dendrobiinae</taxon>
        <taxon>Dendrobium</taxon>
    </lineage>
</organism>
<evidence type="ECO:0000313" key="3">
    <source>
        <dbReference type="Proteomes" id="UP000775213"/>
    </source>
</evidence>
<dbReference type="AlphaFoldDB" id="A0AAV7GHY3"/>
<feature type="transmembrane region" description="Helical" evidence="1">
    <location>
        <begin position="52"/>
        <end position="72"/>
    </location>
</feature>
<evidence type="ECO:0000313" key="2">
    <source>
        <dbReference type="EMBL" id="KAH0455243.1"/>
    </source>
</evidence>
<keyword evidence="1" id="KW-0472">Membrane</keyword>
<comment type="caution">
    <text evidence="2">The sequence shown here is derived from an EMBL/GenBank/DDBJ whole genome shotgun (WGS) entry which is preliminary data.</text>
</comment>
<name>A0AAV7GHY3_DENCH</name>
<proteinExistence type="predicted"/>
<accession>A0AAV7GHY3</accession>